<proteinExistence type="inferred from homology"/>
<evidence type="ECO:0000256" key="1">
    <source>
        <dbReference type="ARBA" id="ARBA00007920"/>
    </source>
</evidence>
<keyword evidence="2" id="KW-0442">Lipid degradation</keyword>
<feature type="compositionally biased region" description="Polar residues" evidence="3">
    <location>
        <begin position="683"/>
        <end position="694"/>
    </location>
</feature>
<feature type="region of interest" description="Disordered" evidence="3">
    <location>
        <begin position="856"/>
        <end position="933"/>
    </location>
</feature>
<evidence type="ECO:0000313" key="5">
    <source>
        <dbReference type="EMBL" id="KAK0391000.1"/>
    </source>
</evidence>
<sequence length="1159" mass="126505">MLLLHQVGSVKIGEVIRYHVTYTPSQDRILPSPERLYVRIRNTSAIALRAAFVHGPYTLAVAAWPSNFNPNEKFEEPRKYGVPEFEPMVKAGGSWECELTVPDDIRQSAGTGSHGGFGKSPKHDGECASWVIEVSSQVIFSTSAAVSYELVVARDKKSLNLGLSLPVVGNQTQAPQPGRVIDHQQSVGAKDGHHPAQTKGVFSRAVKVVVEDTAALWNTPRLPSWDDAGEQRLKHRHGANEPVESMAQTGDPATKEKGKEAKPRKQKKVHLVLLTHGLHSNLGADMLYMKESIDAAAKQAKIDAKARRARERAARSRASTSTASTNETSAKPGDQKTETPDKNGASTKSGEGSNEGTAAEETKEPSQNSTEDGHALPDDKKADAGDDEDEDDEEVIVRGYSGNATKTERGIKYLGKRLARYVLSMTYPDQPYLPMGKETVEAVTHNRQQPSDIHPSHKRSTIHTDAHRERHAKQDRAYRVTSISFIGHSLGGLVQTYAVAYIQKHSPQFFDIIKPINFIALATPFLGLSNENPVYVRFALDFGLVGRTGKDLGLTWRAPTIARSGWGAIVGNLGETAHKKVYGESQPESKPLLRILPTGPAYRALRKFRNRTAYSNVVNDGIVPLRTSCLLFLDWHGLGRVEKARRDAGLVETMVGFGWAELTGANLATPRQKQLLASKDQPAPTNVEAQSASGDATPKGENLSQVPQPADDAVVEDNRRSIEHSPSTPHTDGGSSDTSGMISNGPLSSFFNFFRSHDPPKPQVTSQKQQKAFRSGQIRPSDDSSSSTGPPSPDVASPRQGKATTGHDPGSESEQMNAPPTTTFFEAAGDLLNPKLPDVEYLLDPTKRPRTIFHDRVYHPSDIPPPPLKKRQSTLSRRAFSRGSGSSQQTQSTPSSPSSPYPSTHRQDSTESAKDYDNGHHGQPDEVIDSSSMRVEEKIARAYHRDLSWRKVLVKLEPDAHNNIIVRRMFLNAYGWPVVKHMVDAHFSDSAVARGRDDDEYLGERALDPAQPPDEHGGETRSVPTGRILVTAPTASPEQRSASEAREALDKVPELPALNTSSLPKGSDGKEHAGSLSPPTPTRRGIDRYDSASWSDRDFQDSENDSDNDESLDGSRSPGGAKGGNAEDATKQKGHERRVSQEWNWTEKIVGKGVGSGKK</sequence>
<feature type="compositionally biased region" description="Basic and acidic residues" evidence="3">
    <location>
        <begin position="253"/>
        <end position="263"/>
    </location>
</feature>
<feature type="compositionally biased region" description="Basic and acidic residues" evidence="3">
    <location>
        <begin position="371"/>
        <end position="384"/>
    </location>
</feature>
<dbReference type="InterPro" id="IPR029058">
    <property type="entry name" value="AB_hydrolase_fold"/>
</dbReference>
<dbReference type="Proteomes" id="UP001175261">
    <property type="component" value="Unassembled WGS sequence"/>
</dbReference>
<feature type="domain" description="DUF676" evidence="4">
    <location>
        <begin position="266"/>
        <end position="303"/>
    </location>
</feature>
<protein>
    <recommendedName>
        <fullName evidence="4">DUF676 domain-containing protein</fullName>
    </recommendedName>
</protein>
<evidence type="ECO:0000256" key="3">
    <source>
        <dbReference type="SAM" id="MobiDB-lite"/>
    </source>
</evidence>
<feature type="region of interest" description="Disordered" evidence="3">
    <location>
        <begin position="236"/>
        <end position="267"/>
    </location>
</feature>
<dbReference type="PANTHER" id="PTHR12482:SF62">
    <property type="entry name" value="LIPASE ROG1-RELATED"/>
    <property type="match status" value="1"/>
</dbReference>
<dbReference type="Pfam" id="PF05057">
    <property type="entry name" value="DUF676"/>
    <property type="match status" value="3"/>
</dbReference>
<feature type="compositionally biased region" description="Polar residues" evidence="3">
    <location>
        <begin position="724"/>
        <end position="751"/>
    </location>
</feature>
<feature type="compositionally biased region" description="Basic and acidic residues" evidence="3">
    <location>
        <begin position="905"/>
        <end position="924"/>
    </location>
</feature>
<dbReference type="InterPro" id="IPR007751">
    <property type="entry name" value="DUF676_lipase-like"/>
</dbReference>
<organism evidence="5 6">
    <name type="scientific">Sarocladium strictum</name>
    <name type="common">Black bundle disease fungus</name>
    <name type="synonym">Acremonium strictum</name>
    <dbReference type="NCBI Taxonomy" id="5046"/>
    <lineage>
        <taxon>Eukaryota</taxon>
        <taxon>Fungi</taxon>
        <taxon>Dikarya</taxon>
        <taxon>Ascomycota</taxon>
        <taxon>Pezizomycotina</taxon>
        <taxon>Sordariomycetes</taxon>
        <taxon>Hypocreomycetidae</taxon>
        <taxon>Hypocreales</taxon>
        <taxon>Sarocladiaceae</taxon>
        <taxon>Sarocladium</taxon>
    </lineage>
</organism>
<dbReference type="PANTHER" id="PTHR12482">
    <property type="entry name" value="LIPASE ROG1-RELATED-RELATED"/>
    <property type="match status" value="1"/>
</dbReference>
<feature type="region of interest" description="Disordered" evidence="3">
    <location>
        <begin position="677"/>
        <end position="825"/>
    </location>
</feature>
<feature type="compositionally biased region" description="Acidic residues" evidence="3">
    <location>
        <begin position="1101"/>
        <end position="1112"/>
    </location>
</feature>
<name>A0AA39GP66_SARSR</name>
<feature type="compositionally biased region" description="Low complexity" evidence="3">
    <location>
        <begin position="876"/>
        <end position="904"/>
    </location>
</feature>
<feature type="compositionally biased region" description="Basic and acidic residues" evidence="3">
    <location>
        <begin position="1128"/>
        <end position="1140"/>
    </location>
</feature>
<evidence type="ECO:0000259" key="4">
    <source>
        <dbReference type="Pfam" id="PF05057"/>
    </source>
</evidence>
<feature type="domain" description="DUF676" evidence="4">
    <location>
        <begin position="388"/>
        <end position="427"/>
    </location>
</feature>
<gene>
    <name evidence="5" type="ORF">NLU13_0502</name>
</gene>
<keyword evidence="2" id="KW-0443">Lipid metabolism</keyword>
<keyword evidence="6" id="KW-1185">Reference proteome</keyword>
<feature type="compositionally biased region" description="Basic and acidic residues" evidence="3">
    <location>
        <begin position="462"/>
        <end position="471"/>
    </location>
</feature>
<feature type="compositionally biased region" description="Basic and acidic residues" evidence="3">
    <location>
        <begin position="304"/>
        <end position="314"/>
    </location>
</feature>
<accession>A0AA39GP66</accession>
<comment type="caution">
    <text evidence="5">The sequence shown here is derived from an EMBL/GenBank/DDBJ whole genome shotgun (WGS) entry which is preliminary data.</text>
</comment>
<feature type="compositionally biased region" description="Basic and acidic residues" evidence="3">
    <location>
        <begin position="1004"/>
        <end position="1019"/>
    </location>
</feature>
<dbReference type="GO" id="GO:0016042">
    <property type="term" value="P:lipid catabolic process"/>
    <property type="evidence" value="ECO:0007669"/>
    <property type="project" value="UniProtKB-KW"/>
</dbReference>
<feature type="region of interest" description="Disordered" evidence="3">
    <location>
        <begin position="1004"/>
        <end position="1159"/>
    </location>
</feature>
<feature type="domain" description="DUF676" evidence="4">
    <location>
        <begin position="480"/>
        <end position="627"/>
    </location>
</feature>
<feature type="compositionally biased region" description="Polar residues" evidence="3">
    <location>
        <begin position="344"/>
        <end position="356"/>
    </location>
</feature>
<feature type="compositionally biased region" description="Low complexity" evidence="3">
    <location>
        <begin position="316"/>
        <end position="331"/>
    </location>
</feature>
<dbReference type="AlphaFoldDB" id="A0AA39GP66"/>
<dbReference type="SUPFAM" id="SSF53474">
    <property type="entry name" value="alpha/beta-Hydrolases"/>
    <property type="match status" value="1"/>
</dbReference>
<feature type="compositionally biased region" description="Basic and acidic residues" evidence="3">
    <location>
        <begin position="1041"/>
        <end position="1053"/>
    </location>
</feature>
<feature type="compositionally biased region" description="Acidic residues" evidence="3">
    <location>
        <begin position="385"/>
        <end position="394"/>
    </location>
</feature>
<feature type="compositionally biased region" description="Polar residues" evidence="3">
    <location>
        <begin position="812"/>
        <end position="824"/>
    </location>
</feature>
<dbReference type="Gene3D" id="3.40.50.1820">
    <property type="entry name" value="alpha/beta hydrolase"/>
    <property type="match status" value="1"/>
</dbReference>
<feature type="compositionally biased region" description="Polar residues" evidence="3">
    <location>
        <begin position="763"/>
        <end position="772"/>
    </location>
</feature>
<dbReference type="InterPro" id="IPR044294">
    <property type="entry name" value="Lipase-like"/>
</dbReference>
<dbReference type="EMBL" id="JAPDFR010000001">
    <property type="protein sequence ID" value="KAK0391000.1"/>
    <property type="molecule type" value="Genomic_DNA"/>
</dbReference>
<feature type="region of interest" description="Disordered" evidence="3">
    <location>
        <begin position="447"/>
        <end position="471"/>
    </location>
</feature>
<reference evidence="5" key="1">
    <citation type="submission" date="2022-10" db="EMBL/GenBank/DDBJ databases">
        <title>Determination and structural analysis of whole genome sequence of Sarocladium strictum F4-1.</title>
        <authorList>
            <person name="Hu L."/>
            <person name="Jiang Y."/>
        </authorList>
    </citation>
    <scope>NUCLEOTIDE SEQUENCE</scope>
    <source>
        <strain evidence="5">F4-1</strain>
    </source>
</reference>
<feature type="compositionally biased region" description="Basic and acidic residues" evidence="3">
    <location>
        <begin position="1084"/>
        <end position="1100"/>
    </location>
</feature>
<evidence type="ECO:0000313" key="6">
    <source>
        <dbReference type="Proteomes" id="UP001175261"/>
    </source>
</evidence>
<evidence type="ECO:0000256" key="2">
    <source>
        <dbReference type="ARBA" id="ARBA00022963"/>
    </source>
</evidence>
<comment type="similarity">
    <text evidence="1">Belongs to the putative lipase ROG1 family.</text>
</comment>
<dbReference type="GO" id="GO:0047372">
    <property type="term" value="F:monoacylglycerol lipase activity"/>
    <property type="evidence" value="ECO:0007669"/>
    <property type="project" value="TreeGrafter"/>
</dbReference>
<feature type="region of interest" description="Disordered" evidence="3">
    <location>
        <begin position="304"/>
        <end position="401"/>
    </location>
</feature>